<comment type="caution">
    <text evidence="1">The sequence shown here is derived from an EMBL/GenBank/DDBJ whole genome shotgun (WGS) entry which is preliminary data.</text>
</comment>
<proteinExistence type="predicted"/>
<name>A0A557SY56_9ARCH</name>
<accession>A0A557SY56</accession>
<gene>
    <name evidence="1" type="ORF">NARC_30246</name>
</gene>
<organism evidence="1 2">
    <name type="scientific">Candidatus Nitrosocosmicus arcticus</name>
    <dbReference type="NCBI Taxonomy" id="2035267"/>
    <lineage>
        <taxon>Archaea</taxon>
        <taxon>Nitrososphaerota</taxon>
        <taxon>Nitrososphaeria</taxon>
        <taxon>Nitrososphaerales</taxon>
        <taxon>Nitrososphaeraceae</taxon>
        <taxon>Candidatus Nitrosocosmicus</taxon>
    </lineage>
</organism>
<dbReference type="EMBL" id="VOAH01000003">
    <property type="protein sequence ID" value="TVP41531.1"/>
    <property type="molecule type" value="Genomic_DNA"/>
</dbReference>
<keyword evidence="2" id="KW-1185">Reference proteome</keyword>
<sequence>MLPGWLVGHIIIVLLTESYTSIHKGGGEHRISIIRNLTNWTKSNLYDPLVDNPR</sequence>
<reference evidence="1 2" key="1">
    <citation type="journal article" date="2019" name="Front. Microbiol.">
        <title>Ammonia Oxidation by the Arctic Terrestrial Thaumarchaeote Candidatus Nitrosocosmicus arcticus Is Stimulated by Increasing Temperatures.</title>
        <authorList>
            <person name="Alves R.J.E."/>
            <person name="Kerou M."/>
            <person name="Zappe A."/>
            <person name="Bittner R."/>
            <person name="Abby S.S."/>
            <person name="Schmidt H.A."/>
            <person name="Pfeifer K."/>
            <person name="Schleper C."/>
        </authorList>
    </citation>
    <scope>NUCLEOTIDE SEQUENCE [LARGE SCALE GENOMIC DNA]</scope>
    <source>
        <strain evidence="1 2">Kfb</strain>
    </source>
</reference>
<dbReference type="Proteomes" id="UP000315289">
    <property type="component" value="Unassembled WGS sequence"/>
</dbReference>
<evidence type="ECO:0000313" key="2">
    <source>
        <dbReference type="Proteomes" id="UP000315289"/>
    </source>
</evidence>
<protein>
    <submittedName>
        <fullName evidence="1">Uncharacterized protein</fullName>
    </submittedName>
</protein>
<dbReference type="AlphaFoldDB" id="A0A557SY56"/>
<evidence type="ECO:0000313" key="1">
    <source>
        <dbReference type="EMBL" id="TVP41531.1"/>
    </source>
</evidence>